<evidence type="ECO:0000313" key="13">
    <source>
        <dbReference type="Proteomes" id="UP000182658"/>
    </source>
</evidence>
<keyword evidence="3 7" id="KW-0479">Metal-binding</keyword>
<feature type="binding site" evidence="7">
    <location>
        <position position="9"/>
    </location>
    <ligand>
        <name>Mg(2+)</name>
        <dbReference type="ChEBI" id="CHEBI:18420"/>
        <label>1</label>
    </ligand>
</feature>
<dbReference type="OrthoDB" id="391817at2759"/>
<dbReference type="PANTHER" id="PTHR22748">
    <property type="entry name" value="AP ENDONUCLEASE"/>
    <property type="match status" value="1"/>
</dbReference>
<dbReference type="FunFam" id="3.60.10.10:FF:000079">
    <property type="entry name" value="DNA-(apurinic or apyrimidinic site) lyase"/>
    <property type="match status" value="1"/>
</dbReference>
<feature type="binding site" evidence="7">
    <location>
        <position position="312"/>
    </location>
    <ligand>
        <name>Mg(2+)</name>
        <dbReference type="ChEBI" id="CHEBI:18420"/>
        <label>1</label>
    </ligand>
</feature>
<evidence type="ECO:0000256" key="9">
    <source>
        <dbReference type="SAM" id="MobiDB-lite"/>
    </source>
</evidence>
<feature type="binding site" evidence="7">
    <location>
        <position position="44"/>
    </location>
    <ligand>
        <name>Mg(2+)</name>
        <dbReference type="ChEBI" id="CHEBI:18420"/>
        <label>1</label>
    </ligand>
</feature>
<comment type="similarity">
    <text evidence="2">Belongs to the DNA repair enzymes AP/ExoA family.</text>
</comment>
<evidence type="ECO:0000256" key="10">
    <source>
        <dbReference type="SAM" id="Phobius"/>
    </source>
</evidence>
<keyword evidence="4" id="KW-0378">Hydrolase</keyword>
<dbReference type="STRING" id="1408157.A0A1J7JS44"/>
<evidence type="ECO:0000256" key="3">
    <source>
        <dbReference type="ARBA" id="ARBA00022723"/>
    </source>
</evidence>
<dbReference type="PANTHER" id="PTHR22748:SF4">
    <property type="entry name" value="DNA-(APURINIC OR APYRIMIDINIC SITE) ENDONUCLEASE 2"/>
    <property type="match status" value="1"/>
</dbReference>
<feature type="compositionally biased region" description="Low complexity" evidence="9">
    <location>
        <begin position="506"/>
        <end position="533"/>
    </location>
</feature>
<evidence type="ECO:0000256" key="1">
    <source>
        <dbReference type="ARBA" id="ARBA00001936"/>
    </source>
</evidence>
<dbReference type="GO" id="GO:0008081">
    <property type="term" value="F:phosphoric diester hydrolase activity"/>
    <property type="evidence" value="ECO:0007669"/>
    <property type="project" value="TreeGrafter"/>
</dbReference>
<dbReference type="InterPro" id="IPR004808">
    <property type="entry name" value="AP_endonuc_1"/>
</dbReference>
<evidence type="ECO:0000256" key="4">
    <source>
        <dbReference type="ARBA" id="ARBA00022801"/>
    </source>
</evidence>
<dbReference type="CDD" id="cd09088">
    <property type="entry name" value="Ape2-like_AP-endo"/>
    <property type="match status" value="1"/>
</dbReference>
<dbReference type="Pfam" id="PF03372">
    <property type="entry name" value="Exo_endo_phos"/>
    <property type="match status" value="1"/>
</dbReference>
<feature type="active site" description="Proton acceptor" evidence="6">
    <location>
        <position position="313"/>
    </location>
</feature>
<dbReference type="GO" id="GO:0003677">
    <property type="term" value="F:DNA binding"/>
    <property type="evidence" value="ECO:0007669"/>
    <property type="project" value="InterPro"/>
</dbReference>
<gene>
    <name evidence="12" type="ORF">CONLIGDRAFT_284353</name>
</gene>
<feature type="binding site" evidence="7">
    <location>
        <position position="195"/>
    </location>
    <ligand>
        <name>Mg(2+)</name>
        <dbReference type="ChEBI" id="CHEBI:18420"/>
        <label>1</label>
    </ligand>
</feature>
<feature type="active site" evidence="6">
    <location>
        <position position="156"/>
    </location>
</feature>
<evidence type="ECO:0000256" key="8">
    <source>
        <dbReference type="PIRSR" id="PIRSR604808-3"/>
    </source>
</evidence>
<dbReference type="InterPro" id="IPR020848">
    <property type="entry name" value="AP_endonuclease_F1_CS"/>
</dbReference>
<feature type="compositionally biased region" description="Acidic residues" evidence="9">
    <location>
        <begin position="576"/>
        <end position="585"/>
    </location>
</feature>
<keyword evidence="10" id="KW-0472">Membrane</keyword>
<evidence type="ECO:0000313" key="12">
    <source>
        <dbReference type="EMBL" id="OIW30586.1"/>
    </source>
</evidence>
<feature type="region of interest" description="Disordered" evidence="9">
    <location>
        <begin position="449"/>
        <end position="596"/>
    </location>
</feature>
<feature type="transmembrane region" description="Helical" evidence="10">
    <location>
        <begin position="740"/>
        <end position="764"/>
    </location>
</feature>
<name>A0A1J7JS44_9PEZI</name>
<dbReference type="Proteomes" id="UP000182658">
    <property type="component" value="Unassembled WGS sequence"/>
</dbReference>
<dbReference type="GO" id="GO:0006284">
    <property type="term" value="P:base-excision repair"/>
    <property type="evidence" value="ECO:0007669"/>
    <property type="project" value="TreeGrafter"/>
</dbReference>
<keyword evidence="7" id="KW-0464">Manganese</keyword>
<evidence type="ECO:0000256" key="7">
    <source>
        <dbReference type="PIRSR" id="PIRSR604808-2"/>
    </source>
</evidence>
<keyword evidence="10" id="KW-0812">Transmembrane</keyword>
<evidence type="ECO:0000256" key="6">
    <source>
        <dbReference type="PIRSR" id="PIRSR604808-1"/>
    </source>
</evidence>
<dbReference type="PROSITE" id="PS51435">
    <property type="entry name" value="AP_NUCLEASE_F1_4"/>
    <property type="match status" value="1"/>
</dbReference>
<dbReference type="GO" id="GO:0003906">
    <property type="term" value="F:DNA-(apurinic or apyrimidinic site) endonuclease activity"/>
    <property type="evidence" value="ECO:0007669"/>
    <property type="project" value="TreeGrafter"/>
</dbReference>
<feature type="domain" description="Endonuclease/exonuclease/phosphatase" evidence="11">
    <location>
        <begin position="7"/>
        <end position="313"/>
    </location>
</feature>
<organism evidence="12 13">
    <name type="scientific">Coniochaeta ligniaria NRRL 30616</name>
    <dbReference type="NCBI Taxonomy" id="1408157"/>
    <lineage>
        <taxon>Eukaryota</taxon>
        <taxon>Fungi</taxon>
        <taxon>Dikarya</taxon>
        <taxon>Ascomycota</taxon>
        <taxon>Pezizomycotina</taxon>
        <taxon>Sordariomycetes</taxon>
        <taxon>Sordariomycetidae</taxon>
        <taxon>Coniochaetales</taxon>
        <taxon>Coniochaetaceae</taxon>
        <taxon>Coniochaeta</taxon>
    </lineage>
</organism>
<feature type="site" description="Important for catalytic activity" evidence="8">
    <location>
        <position position="287"/>
    </location>
</feature>
<keyword evidence="5 7" id="KW-0460">Magnesium</keyword>
<dbReference type="InterPro" id="IPR036691">
    <property type="entry name" value="Endo/exonu/phosph_ase_sf"/>
</dbReference>
<comment type="cofactor">
    <cofactor evidence="7">
        <name>Mg(2+)</name>
        <dbReference type="ChEBI" id="CHEBI:18420"/>
    </cofactor>
    <cofactor evidence="7">
        <name>Mn(2+)</name>
        <dbReference type="ChEBI" id="CHEBI:29035"/>
    </cofactor>
    <text evidence="7">Probably binds two magnesium or manganese ions per subunit.</text>
</comment>
<protein>
    <submittedName>
        <fullName evidence="12">DNase I-like protein</fullName>
    </submittedName>
</protein>
<dbReference type="SUPFAM" id="SSF56219">
    <property type="entry name" value="DNase I-like"/>
    <property type="match status" value="1"/>
</dbReference>
<feature type="site" description="Interaction with DNA substrate" evidence="8">
    <location>
        <position position="313"/>
    </location>
</feature>
<dbReference type="GO" id="GO:0005634">
    <property type="term" value="C:nucleus"/>
    <property type="evidence" value="ECO:0007669"/>
    <property type="project" value="TreeGrafter"/>
</dbReference>
<evidence type="ECO:0000259" key="11">
    <source>
        <dbReference type="Pfam" id="PF03372"/>
    </source>
</evidence>
<feature type="binding site" evidence="7">
    <location>
        <position position="197"/>
    </location>
    <ligand>
        <name>Mg(2+)</name>
        <dbReference type="ChEBI" id="CHEBI:18420"/>
        <label>1</label>
    </ligand>
</feature>
<sequence length="765" mass="85087">MGIRITTWNVNGIRNPFGYEPWREKRTFEAMFETLETDIVVMQETKIQRKDLSDDMVLVPGWDVYFSLPKYKKGYSGVAIYTRNSKCCPIRAEEGITGILCPPNSSTSFRDLPPEQQIGGYPKLGQLSSTIDEPTLDSEGRCVILEFPAFVLIGVYSPATRDDTRTDFRLGFLEALDARVRNLVDMGKQVVLTGDLNIIRSEIDTAGVKEMLRKEDMTLDEFMSTPSRRFLNQLVFGGRVVGERDEGREQPVLWDLCRIFHRDRLGMYTCWETKKNARPGNYGSRIDYVLCSNGLREWFEDSNIQEGLLGSDHCPVYATLKDTIEVNGQTLHVIDKMNPEGMFVSGKRLQEWSTKRLLPTSAKLIPEFDRRRSIRDMFFKPALPSKNKASNKEASLPDIPETSSEMPPAPTLGGALSKNKETEIDFPTEPNLQTVSLVSSRASLPAETSVEAQTFLPPTPPITASASEPPSSYASNDSPAKRQAPSPVSKRPQKKNKGALKKESSKSGPSKNQSSLMGFFKPKTPTPTSTSTFDLEKETDGANDTPPPIPTEPPSPLKQAVPVSPRFISKNKPVDDDIEEWDADPPADQASRQDKVHDPIVAKESWSKLLGKRVPPMCEHNEPCISLLTKKPGVNCGEFSFSLVPSIPRSAHSPNCFPCLHASLQLPSSITIVSFSLASQLVLVFFPLQHFLLLLLDASFCYHQHPSHHLMYPSVAYYPSTSCSPSSCPPSSCPLLPVPLFLSLCFLSPFFLSSCFLLPCFLSLC</sequence>
<feature type="region of interest" description="Disordered" evidence="9">
    <location>
        <begin position="384"/>
        <end position="416"/>
    </location>
</feature>
<reference evidence="12 13" key="1">
    <citation type="submission" date="2016-10" db="EMBL/GenBank/DDBJ databases">
        <title>Draft genome sequence of Coniochaeta ligniaria NRRL30616, a lignocellulolytic fungus for bioabatement of inhibitors in plant biomass hydrolysates.</title>
        <authorList>
            <consortium name="DOE Joint Genome Institute"/>
            <person name="Jimenez D.J."/>
            <person name="Hector R.E."/>
            <person name="Riley R."/>
            <person name="Sun H."/>
            <person name="Grigoriev I.V."/>
            <person name="Van Elsas J.D."/>
            <person name="Nichols N.N."/>
        </authorList>
    </citation>
    <scope>NUCLEOTIDE SEQUENCE [LARGE SCALE GENOMIC DNA]</scope>
    <source>
        <strain evidence="12 13">NRRL 30616</strain>
    </source>
</reference>
<keyword evidence="13" id="KW-1185">Reference proteome</keyword>
<accession>A0A1J7JS44</accession>
<evidence type="ECO:0000256" key="2">
    <source>
        <dbReference type="ARBA" id="ARBA00007092"/>
    </source>
</evidence>
<dbReference type="EMBL" id="KV875096">
    <property type="protein sequence ID" value="OIW30586.1"/>
    <property type="molecule type" value="Genomic_DNA"/>
</dbReference>
<dbReference type="GO" id="GO:0008311">
    <property type="term" value="F:double-stranded DNA 3'-5' DNA exonuclease activity"/>
    <property type="evidence" value="ECO:0007669"/>
    <property type="project" value="TreeGrafter"/>
</dbReference>
<dbReference type="InterPro" id="IPR005135">
    <property type="entry name" value="Endo/exonuclease/phosphatase"/>
</dbReference>
<dbReference type="Gene3D" id="3.60.10.10">
    <property type="entry name" value="Endonuclease/exonuclease/phosphatase"/>
    <property type="match status" value="1"/>
</dbReference>
<dbReference type="InParanoid" id="A0A1J7JS44"/>
<dbReference type="GO" id="GO:0046872">
    <property type="term" value="F:metal ion binding"/>
    <property type="evidence" value="ECO:0007669"/>
    <property type="project" value="UniProtKB-KW"/>
</dbReference>
<comment type="cofactor">
    <cofactor evidence="1">
        <name>Mn(2+)</name>
        <dbReference type="ChEBI" id="CHEBI:29035"/>
    </cofactor>
</comment>
<evidence type="ECO:0000256" key="5">
    <source>
        <dbReference type="ARBA" id="ARBA00022842"/>
    </source>
</evidence>
<feature type="binding site" evidence="7">
    <location>
        <position position="313"/>
    </location>
    <ligand>
        <name>Mg(2+)</name>
        <dbReference type="ChEBI" id="CHEBI:18420"/>
        <label>1</label>
    </ligand>
</feature>
<dbReference type="PROSITE" id="PS00728">
    <property type="entry name" value="AP_NUCLEASE_F1_3"/>
    <property type="match status" value="1"/>
</dbReference>
<feature type="compositionally biased region" description="Low complexity" evidence="9">
    <location>
        <begin position="464"/>
        <end position="475"/>
    </location>
</feature>
<keyword evidence="10" id="KW-1133">Transmembrane helix</keyword>
<proteinExistence type="inferred from homology"/>
<feature type="active site" description="Proton donor/acceptor" evidence="6">
    <location>
        <position position="195"/>
    </location>
</feature>
<feature type="compositionally biased region" description="Pro residues" evidence="9">
    <location>
        <begin position="545"/>
        <end position="556"/>
    </location>
</feature>
<feature type="site" description="Transition state stabilizer" evidence="8">
    <location>
        <position position="197"/>
    </location>
</feature>
<dbReference type="AlphaFoldDB" id="A0A1J7JS44"/>